<accession>A0A067E0G6</accession>
<dbReference type="AlphaFoldDB" id="A0A067E0G6"/>
<protein>
    <recommendedName>
        <fullName evidence="3">Sulfotransferase</fullName>
        <ecNumber evidence="3">2.8.2.-</ecNumber>
    </recommendedName>
</protein>
<dbReference type="EC" id="2.8.2.-" evidence="3"/>
<evidence type="ECO:0000313" key="5">
    <source>
        <dbReference type="EMBL" id="KDO44381.1"/>
    </source>
</evidence>
<reference evidence="5 6" key="1">
    <citation type="submission" date="2014-04" db="EMBL/GenBank/DDBJ databases">
        <authorList>
            <consortium name="International Citrus Genome Consortium"/>
            <person name="Gmitter F."/>
            <person name="Chen C."/>
            <person name="Farmerie W."/>
            <person name="Harkins T."/>
            <person name="Desany B."/>
            <person name="Mohiuddin M."/>
            <person name="Kodira C."/>
            <person name="Borodovsky M."/>
            <person name="Lomsadze A."/>
            <person name="Burns P."/>
            <person name="Jenkins J."/>
            <person name="Prochnik S."/>
            <person name="Shu S."/>
            <person name="Chapman J."/>
            <person name="Pitluck S."/>
            <person name="Schmutz J."/>
            <person name="Rokhsar D."/>
        </authorList>
    </citation>
    <scope>NUCLEOTIDE SEQUENCE</scope>
</reference>
<name>A0A067E0G6_CITSI</name>
<keyword evidence="2 3" id="KW-0808">Transferase</keyword>
<evidence type="ECO:0000259" key="4">
    <source>
        <dbReference type="Pfam" id="PF00685"/>
    </source>
</evidence>
<comment type="similarity">
    <text evidence="1 3">Belongs to the sulfotransferase 1 family.</text>
</comment>
<feature type="domain" description="Sulfotransferase" evidence="4">
    <location>
        <begin position="74"/>
        <end position="338"/>
    </location>
</feature>
<sequence length="346" mass="39838">MPSSTITTITHFTRTQIADEEEKHLSSECKEVLLSLPKERGWRTAFLYKFQGYWCQAKEIQAIMAFQKHFKAKDTDIILASIPKSGTTWMKALSFAIINRKNFPIISDHHGHPHPLLTSNPHDLVPFLEYKLYANNQIPELSQIADEPRVFATHIPFASLNLLPSMNNIKIVYICRNPFDTFISSWHFLNKLRSQGLPEISLEEAFKMYCDGVIGFGPFWEHMLGYWNESLKRPNNVLFLKYDDMKQDIVSNLKKLASFLGFPFSPEEEKQGVIQDIAKLCSFEEMKKLDVNKNGKSIKDIENKYLFRKGEVGDWVNYLSPSMVKQLSLIMEEKLDASGLSFKVAS</sequence>
<evidence type="ECO:0000256" key="2">
    <source>
        <dbReference type="ARBA" id="ARBA00022679"/>
    </source>
</evidence>
<dbReference type="SMR" id="A0A067E0G6"/>
<gene>
    <name evidence="5" type="ORF">CISIN_1g019118mg</name>
</gene>
<proteinExistence type="inferred from homology"/>
<dbReference type="EMBL" id="KK785308">
    <property type="protein sequence ID" value="KDO44381.1"/>
    <property type="molecule type" value="Genomic_DNA"/>
</dbReference>
<dbReference type="Gene3D" id="3.40.50.300">
    <property type="entry name" value="P-loop containing nucleotide triphosphate hydrolases"/>
    <property type="match status" value="1"/>
</dbReference>
<evidence type="ECO:0000313" key="6">
    <source>
        <dbReference type="Proteomes" id="UP000027120"/>
    </source>
</evidence>
<evidence type="ECO:0000256" key="3">
    <source>
        <dbReference type="RuleBase" id="RU361155"/>
    </source>
</evidence>
<dbReference type="GO" id="GO:0005737">
    <property type="term" value="C:cytoplasm"/>
    <property type="evidence" value="ECO:0000318"/>
    <property type="project" value="GO_Central"/>
</dbReference>
<dbReference type="PaxDb" id="2711-XP_006465789.1"/>
<keyword evidence="6" id="KW-1185">Reference proteome</keyword>
<dbReference type="eggNOG" id="KOG1584">
    <property type="taxonomic scope" value="Eukaryota"/>
</dbReference>
<dbReference type="GO" id="GO:0051923">
    <property type="term" value="P:sulfation"/>
    <property type="evidence" value="ECO:0000318"/>
    <property type="project" value="GO_Central"/>
</dbReference>
<dbReference type="SUPFAM" id="SSF52540">
    <property type="entry name" value="P-loop containing nucleoside triphosphate hydrolases"/>
    <property type="match status" value="1"/>
</dbReference>
<dbReference type="InterPro" id="IPR000863">
    <property type="entry name" value="Sulfotransferase_dom"/>
</dbReference>
<dbReference type="Proteomes" id="UP000027120">
    <property type="component" value="Unassembled WGS sequence"/>
</dbReference>
<evidence type="ECO:0000256" key="1">
    <source>
        <dbReference type="ARBA" id="ARBA00005771"/>
    </source>
</evidence>
<dbReference type="InterPro" id="IPR027417">
    <property type="entry name" value="P-loop_NTPase"/>
</dbReference>
<dbReference type="PANTHER" id="PTHR11783">
    <property type="entry name" value="SULFOTRANSFERASE SULT"/>
    <property type="match status" value="1"/>
</dbReference>
<dbReference type="GO" id="GO:0008146">
    <property type="term" value="F:sulfotransferase activity"/>
    <property type="evidence" value="ECO:0000318"/>
    <property type="project" value="GO_Central"/>
</dbReference>
<organism evidence="5 6">
    <name type="scientific">Citrus sinensis</name>
    <name type="common">Sweet orange</name>
    <name type="synonym">Citrus aurantium var. sinensis</name>
    <dbReference type="NCBI Taxonomy" id="2711"/>
    <lineage>
        <taxon>Eukaryota</taxon>
        <taxon>Viridiplantae</taxon>
        <taxon>Streptophyta</taxon>
        <taxon>Embryophyta</taxon>
        <taxon>Tracheophyta</taxon>
        <taxon>Spermatophyta</taxon>
        <taxon>Magnoliopsida</taxon>
        <taxon>eudicotyledons</taxon>
        <taxon>Gunneridae</taxon>
        <taxon>Pentapetalae</taxon>
        <taxon>rosids</taxon>
        <taxon>malvids</taxon>
        <taxon>Sapindales</taxon>
        <taxon>Rutaceae</taxon>
        <taxon>Aurantioideae</taxon>
        <taxon>Citrus</taxon>
    </lineage>
</organism>
<dbReference type="Pfam" id="PF00685">
    <property type="entry name" value="Sulfotransfer_1"/>
    <property type="match status" value="1"/>
</dbReference>